<organism evidence="9 10">
    <name type="scientific">Thecamonas trahens ATCC 50062</name>
    <dbReference type="NCBI Taxonomy" id="461836"/>
    <lineage>
        <taxon>Eukaryota</taxon>
        <taxon>Apusozoa</taxon>
        <taxon>Apusomonadida</taxon>
        <taxon>Apusomonadidae</taxon>
        <taxon>Thecamonas</taxon>
    </lineage>
</organism>
<dbReference type="EMBL" id="GL349499">
    <property type="protein sequence ID" value="KNC55342.1"/>
    <property type="molecule type" value="Genomic_DNA"/>
</dbReference>
<dbReference type="RefSeq" id="XP_013753063.1">
    <property type="nucleotide sequence ID" value="XM_013897609.1"/>
</dbReference>
<dbReference type="GO" id="GO:0031625">
    <property type="term" value="F:ubiquitin protein ligase binding"/>
    <property type="evidence" value="ECO:0007669"/>
    <property type="project" value="InterPro"/>
</dbReference>
<dbReference type="GO" id="GO:0007091">
    <property type="term" value="P:metaphase/anaphase transition of mitotic cell cycle"/>
    <property type="evidence" value="ECO:0007669"/>
    <property type="project" value="TreeGrafter"/>
</dbReference>
<dbReference type="GO" id="GO:0070979">
    <property type="term" value="P:protein K11-linked ubiquitination"/>
    <property type="evidence" value="ECO:0007669"/>
    <property type="project" value="TreeGrafter"/>
</dbReference>
<dbReference type="Gene3D" id="1.20.1310.10">
    <property type="entry name" value="Cullin Repeats"/>
    <property type="match status" value="1"/>
</dbReference>
<evidence type="ECO:0000313" key="10">
    <source>
        <dbReference type="Proteomes" id="UP000054408"/>
    </source>
</evidence>
<dbReference type="InterPro" id="IPR016158">
    <property type="entry name" value="Cullin_homology"/>
</dbReference>
<dbReference type="GO" id="GO:0006511">
    <property type="term" value="P:ubiquitin-dependent protein catabolic process"/>
    <property type="evidence" value="ECO:0007669"/>
    <property type="project" value="InterPro"/>
</dbReference>
<dbReference type="PANTHER" id="PTHR45957">
    <property type="entry name" value="ANAPHASE-PROMOTING COMPLEX SUBUNIT 2"/>
    <property type="match status" value="1"/>
</dbReference>
<evidence type="ECO:0000256" key="7">
    <source>
        <dbReference type="SAM" id="MobiDB-lite"/>
    </source>
</evidence>
<dbReference type="Pfam" id="PF08672">
    <property type="entry name" value="ANAPC2"/>
    <property type="match status" value="1"/>
</dbReference>
<dbReference type="InterPro" id="IPR057975">
    <property type="entry name" value="TPR_ANAPC2"/>
</dbReference>
<dbReference type="SUPFAM" id="SSF46785">
    <property type="entry name" value="Winged helix' DNA-binding domain"/>
    <property type="match status" value="1"/>
</dbReference>
<dbReference type="SUPFAM" id="SSF75632">
    <property type="entry name" value="Cullin homology domain"/>
    <property type="match status" value="1"/>
</dbReference>
<accession>A0A0L0DSY7</accession>
<proteinExistence type="inferred from homology"/>
<evidence type="ECO:0000256" key="1">
    <source>
        <dbReference type="ARBA" id="ARBA00016068"/>
    </source>
</evidence>
<keyword evidence="5" id="KW-0131">Cell cycle</keyword>
<evidence type="ECO:0000313" key="9">
    <source>
        <dbReference type="EMBL" id="KNC55342.1"/>
    </source>
</evidence>
<dbReference type="InterPro" id="IPR036388">
    <property type="entry name" value="WH-like_DNA-bd_sf"/>
</dbReference>
<dbReference type="InterPro" id="IPR044554">
    <property type="entry name" value="ANAPC2"/>
</dbReference>
<dbReference type="InterPro" id="IPR014786">
    <property type="entry name" value="ANAPC2_C"/>
</dbReference>
<feature type="domain" description="Cullin family profile" evidence="8">
    <location>
        <begin position="403"/>
        <end position="644"/>
    </location>
</feature>
<comment type="similarity">
    <text evidence="6">Belongs to the cullin family.</text>
</comment>
<dbReference type="PROSITE" id="PS50069">
    <property type="entry name" value="CULLIN_2"/>
    <property type="match status" value="1"/>
</dbReference>
<dbReference type="Pfam" id="PF26557">
    <property type="entry name" value="Cullin_AB"/>
    <property type="match status" value="1"/>
</dbReference>
<dbReference type="STRING" id="461836.A0A0L0DSY7"/>
<evidence type="ECO:0000259" key="8">
    <source>
        <dbReference type="PROSITE" id="PS50069"/>
    </source>
</evidence>
<reference evidence="9 10" key="1">
    <citation type="submission" date="2010-05" db="EMBL/GenBank/DDBJ databases">
        <title>The Genome Sequence of Thecamonas trahens ATCC 50062.</title>
        <authorList>
            <consortium name="The Broad Institute Genome Sequencing Platform"/>
            <person name="Russ C."/>
            <person name="Cuomo C."/>
            <person name="Shea T."/>
            <person name="Young S.K."/>
            <person name="Zeng Q."/>
            <person name="Koehrsen M."/>
            <person name="Haas B."/>
            <person name="Borodovsky M."/>
            <person name="Guigo R."/>
            <person name="Alvarado L."/>
            <person name="Berlin A."/>
            <person name="Bochicchio J."/>
            <person name="Borenstein D."/>
            <person name="Chapman S."/>
            <person name="Chen Z."/>
            <person name="Freedman E."/>
            <person name="Gellesch M."/>
            <person name="Goldberg J."/>
            <person name="Griggs A."/>
            <person name="Gujja S."/>
            <person name="Heilman E."/>
            <person name="Heiman D."/>
            <person name="Hepburn T."/>
            <person name="Howarth C."/>
            <person name="Jen D."/>
            <person name="Larson L."/>
            <person name="Mehta T."/>
            <person name="Park D."/>
            <person name="Pearson M."/>
            <person name="Roberts A."/>
            <person name="Saif S."/>
            <person name="Shenoy N."/>
            <person name="Sisk P."/>
            <person name="Stolte C."/>
            <person name="Sykes S."/>
            <person name="Thomson T."/>
            <person name="Walk T."/>
            <person name="White J."/>
            <person name="Yandava C."/>
            <person name="Burger G."/>
            <person name="Gray M.W."/>
            <person name="Holland P.W.H."/>
            <person name="King N."/>
            <person name="Lang F.B.F."/>
            <person name="Roger A.J."/>
            <person name="Ruiz-Trillo I."/>
            <person name="Lander E."/>
            <person name="Nusbaum C."/>
        </authorList>
    </citation>
    <scope>NUCLEOTIDE SEQUENCE [LARGE SCALE GENOMIC DNA]</scope>
    <source>
        <strain evidence="9 10">ATCC 50062</strain>
    </source>
</reference>
<dbReference type="InterPro" id="IPR036317">
    <property type="entry name" value="Cullin_homology_sf"/>
</dbReference>
<evidence type="ECO:0000256" key="4">
    <source>
        <dbReference type="ARBA" id="ARBA00022786"/>
    </source>
</evidence>
<evidence type="ECO:0000256" key="5">
    <source>
        <dbReference type="ARBA" id="ARBA00023306"/>
    </source>
</evidence>
<dbReference type="InterPro" id="IPR059120">
    <property type="entry name" value="Cullin-like_AB"/>
</dbReference>
<dbReference type="Gene3D" id="1.10.10.10">
    <property type="entry name" value="Winged helix-like DNA-binding domain superfamily/Winged helix DNA-binding domain"/>
    <property type="match status" value="1"/>
</dbReference>
<dbReference type="OrthoDB" id="5581181at2759"/>
<dbReference type="SMART" id="SM01013">
    <property type="entry name" value="APC2"/>
    <property type="match status" value="1"/>
</dbReference>
<keyword evidence="2" id="KW-0132">Cell division</keyword>
<keyword evidence="4" id="KW-0833">Ubl conjugation pathway</keyword>
<dbReference type="Pfam" id="PF25773">
    <property type="entry name" value="TPR_ANAPC2"/>
    <property type="match status" value="1"/>
</dbReference>
<evidence type="ECO:0000256" key="6">
    <source>
        <dbReference type="PROSITE-ProRule" id="PRU00330"/>
    </source>
</evidence>
<evidence type="ECO:0000256" key="2">
    <source>
        <dbReference type="ARBA" id="ARBA00022618"/>
    </source>
</evidence>
<dbReference type="GO" id="GO:0051301">
    <property type="term" value="P:cell division"/>
    <property type="evidence" value="ECO:0007669"/>
    <property type="project" value="UniProtKB-KW"/>
</dbReference>
<evidence type="ECO:0000256" key="3">
    <source>
        <dbReference type="ARBA" id="ARBA00022776"/>
    </source>
</evidence>
<feature type="compositionally biased region" description="Acidic residues" evidence="7">
    <location>
        <begin position="146"/>
        <end position="164"/>
    </location>
</feature>
<keyword evidence="10" id="KW-1185">Reference proteome</keyword>
<dbReference type="PANTHER" id="PTHR45957:SF1">
    <property type="entry name" value="ANAPHASE-PROMOTING COMPLEX SUBUNIT 2"/>
    <property type="match status" value="1"/>
</dbReference>
<dbReference type="InterPro" id="IPR036390">
    <property type="entry name" value="WH_DNA-bd_sf"/>
</dbReference>
<keyword evidence="3" id="KW-0498">Mitosis</keyword>
<dbReference type="Gene3D" id="3.30.230.130">
    <property type="entry name" value="Cullin, Chain C, Domain 2"/>
    <property type="match status" value="1"/>
</dbReference>
<dbReference type="OMA" id="AAKWQES"/>
<dbReference type="AlphaFoldDB" id="A0A0L0DSY7"/>
<sequence length="760" mass="81106">MALEAAGTVGTGAEAEALFSAYARAIADEALPPQRARDVWSGLLEVLEAKRGCDDEAGVVVGSVIEATGKIVGLFEAVATALDTLAAALGITPEAAESRQTAALAGLQAALQVALPHTLFEEVMAVVYKEALLVFGLSVVCRDDDDEEYDDEDDDAENDDEDEAATSAGSAVLGLDSLTQLMHQLSVLGLAQASVSVVTQLLYRVVEAHILSQAKGEFEEAWLDELIRWMEADVAVAVEAVVKGCGNATVAHLRERLWFHMYEAFGELRIRELFDIIVDFPDSAPAVEDLRRALARTWQHERLVDVLSAAFDKRLLHLGANTVDILGQYVSSIKVLTRLDPSGVMLDSVSHGIRNYLKNREDTIRCVVTSLTDPSPTSLLGGELVSASGPTGSGVGGGRGGGAANEDYDNWTPAPLESGALSATTTAPAARTDILAMLVNIYGSQELFVSEYKVLLASKLLAITDYNTDDQVRNSELLKLRFGESSMQPAEVMLKDLADSKRINAYVHSHEGGGDNELVVSGTVISRLFWPPLKEVNFQLPPAMAAQMETYAKAFHSLKTPRTLSFLPNLGSVSLTLEFDDTELEVTVSPLLATIISYFDAKTAAAVGGASIAVDGTVTWPARALAKVVGIDVALLRKQMVYWLAASVVVDAGDECYASVSVLGDAPSSSAGGAGGMDADSGVASLEDQKAEEMRVYQSYVNGMLGNLGALPAERIHNMLKMFVANSGYTASLNELISFLNTLVRKEELAFADGMYSLPK</sequence>
<protein>
    <recommendedName>
        <fullName evidence="1">Anaphase-promoting complex subunit 2</fullName>
    </recommendedName>
</protein>
<gene>
    <name evidence="9" type="ORF">AMSG_10992</name>
</gene>
<name>A0A0L0DSY7_THETB</name>
<dbReference type="SMART" id="SM00182">
    <property type="entry name" value="CULLIN"/>
    <property type="match status" value="1"/>
</dbReference>
<feature type="region of interest" description="Disordered" evidence="7">
    <location>
        <begin position="146"/>
        <end position="166"/>
    </location>
</feature>
<dbReference type="GO" id="GO:0005680">
    <property type="term" value="C:anaphase-promoting complex"/>
    <property type="evidence" value="ECO:0007669"/>
    <property type="project" value="TreeGrafter"/>
</dbReference>
<dbReference type="eggNOG" id="KOG2165">
    <property type="taxonomic scope" value="Eukaryota"/>
</dbReference>
<dbReference type="Proteomes" id="UP000054408">
    <property type="component" value="Unassembled WGS sequence"/>
</dbReference>
<dbReference type="GeneID" id="25569078"/>